<keyword evidence="3" id="KW-1185">Reference proteome</keyword>
<evidence type="ECO:0000313" key="3">
    <source>
        <dbReference type="Proteomes" id="UP000799539"/>
    </source>
</evidence>
<accession>A0A6A6FEF7</accession>
<name>A0A6A6FEF7_9PEZI</name>
<dbReference type="AlphaFoldDB" id="A0A6A6FEF7"/>
<dbReference type="Gene3D" id="2.70.50.70">
    <property type="match status" value="1"/>
</dbReference>
<evidence type="ECO:0008006" key="4">
    <source>
        <dbReference type="Google" id="ProtNLM"/>
    </source>
</evidence>
<dbReference type="OrthoDB" id="2342176at2759"/>
<feature type="region of interest" description="Disordered" evidence="1">
    <location>
        <begin position="1"/>
        <end position="22"/>
    </location>
</feature>
<evidence type="ECO:0000256" key="1">
    <source>
        <dbReference type="SAM" id="MobiDB-lite"/>
    </source>
</evidence>
<reference evidence="2" key="1">
    <citation type="journal article" date="2020" name="Stud. Mycol.">
        <title>101 Dothideomycetes genomes: a test case for predicting lifestyles and emergence of pathogens.</title>
        <authorList>
            <person name="Haridas S."/>
            <person name="Albert R."/>
            <person name="Binder M."/>
            <person name="Bloem J."/>
            <person name="Labutti K."/>
            <person name="Salamov A."/>
            <person name="Andreopoulos B."/>
            <person name="Baker S."/>
            <person name="Barry K."/>
            <person name="Bills G."/>
            <person name="Bluhm B."/>
            <person name="Cannon C."/>
            <person name="Castanera R."/>
            <person name="Culley D."/>
            <person name="Daum C."/>
            <person name="Ezra D."/>
            <person name="Gonzalez J."/>
            <person name="Henrissat B."/>
            <person name="Kuo A."/>
            <person name="Liang C."/>
            <person name="Lipzen A."/>
            <person name="Lutzoni F."/>
            <person name="Magnuson J."/>
            <person name="Mondo S."/>
            <person name="Nolan M."/>
            <person name="Ohm R."/>
            <person name="Pangilinan J."/>
            <person name="Park H.-J."/>
            <person name="Ramirez L."/>
            <person name="Alfaro M."/>
            <person name="Sun H."/>
            <person name="Tritt A."/>
            <person name="Yoshinaga Y."/>
            <person name="Zwiers L.-H."/>
            <person name="Turgeon B."/>
            <person name="Goodwin S."/>
            <person name="Spatafora J."/>
            <person name="Crous P."/>
            <person name="Grigoriev I."/>
        </authorList>
    </citation>
    <scope>NUCLEOTIDE SEQUENCE</scope>
    <source>
        <strain evidence="2">SCOH1-5</strain>
    </source>
</reference>
<dbReference type="PANTHER" id="PTHR36182">
    <property type="entry name" value="PROTEIN, PUTATIVE (AFU_ORTHOLOGUE AFUA_6G10930)-RELATED"/>
    <property type="match status" value="1"/>
</dbReference>
<organism evidence="2 3">
    <name type="scientific">Cercospora zeae-maydis SCOH1-5</name>
    <dbReference type="NCBI Taxonomy" id="717836"/>
    <lineage>
        <taxon>Eukaryota</taxon>
        <taxon>Fungi</taxon>
        <taxon>Dikarya</taxon>
        <taxon>Ascomycota</taxon>
        <taxon>Pezizomycotina</taxon>
        <taxon>Dothideomycetes</taxon>
        <taxon>Dothideomycetidae</taxon>
        <taxon>Mycosphaerellales</taxon>
        <taxon>Mycosphaerellaceae</taxon>
        <taxon>Cercospora</taxon>
    </lineage>
</organism>
<sequence length="200" mass="21050">MLILSPQPIEHSHKAPLDPSGSEFPCQGLPLPAFGGQQMEAGSTQKLAFDLGGGANTAAHGGGSCQLSIMYETDPAKQKDPANWKVIYSIEGGCPSDAPGNLATAVHCTEGSTDVACLNEFPFPIPKGVKDGHAIMAWSWFNNVGNREMYMNCINVNFTGGDGSEVDGFPPMFVANQAGIGECPTTDSVNVKFPNPGKYV</sequence>
<protein>
    <recommendedName>
        <fullName evidence="4">Lytic polysaccharide monooxygenase</fullName>
    </recommendedName>
</protein>
<dbReference type="Proteomes" id="UP000799539">
    <property type="component" value="Unassembled WGS sequence"/>
</dbReference>
<dbReference type="PANTHER" id="PTHR36182:SF2">
    <property type="entry name" value="LYTIC POLYSACCHARIDE MONOOXYGENASE"/>
    <property type="match status" value="1"/>
</dbReference>
<dbReference type="EMBL" id="ML992674">
    <property type="protein sequence ID" value="KAF2211869.1"/>
    <property type="molecule type" value="Genomic_DNA"/>
</dbReference>
<evidence type="ECO:0000313" key="2">
    <source>
        <dbReference type="EMBL" id="KAF2211869.1"/>
    </source>
</evidence>
<gene>
    <name evidence="2" type="ORF">CERZMDRAFT_25112</name>
</gene>
<proteinExistence type="predicted"/>
<feature type="non-terminal residue" evidence="2">
    <location>
        <position position="200"/>
    </location>
</feature>